<dbReference type="RefSeq" id="WP_030265904.1">
    <property type="nucleotide sequence ID" value="NZ_JBHEZZ010000046.1"/>
</dbReference>
<proteinExistence type="predicted"/>
<dbReference type="PANTHER" id="PTHR43433">
    <property type="entry name" value="HYDROLASE, ALPHA/BETA FOLD FAMILY PROTEIN"/>
    <property type="match status" value="1"/>
</dbReference>
<evidence type="ECO:0000313" key="4">
    <source>
        <dbReference type="Proteomes" id="UP001592528"/>
    </source>
</evidence>
<dbReference type="InterPro" id="IPR050471">
    <property type="entry name" value="AB_hydrolase"/>
</dbReference>
<evidence type="ECO:0000256" key="1">
    <source>
        <dbReference type="ARBA" id="ARBA00022559"/>
    </source>
</evidence>
<dbReference type="PRINTS" id="PR00111">
    <property type="entry name" value="ABHYDROLASE"/>
</dbReference>
<dbReference type="InterPro" id="IPR029058">
    <property type="entry name" value="AB_hydrolase_fold"/>
</dbReference>
<name>A0ABV6V120_9ACTN</name>
<dbReference type="PANTHER" id="PTHR43433:SF4">
    <property type="entry name" value="NON-HEME CHLOROPEROXIDASE-RELATED"/>
    <property type="match status" value="1"/>
</dbReference>
<dbReference type="SUPFAM" id="SSF53474">
    <property type="entry name" value="alpha/beta-Hydrolases"/>
    <property type="match status" value="1"/>
</dbReference>
<dbReference type="Proteomes" id="UP001592528">
    <property type="component" value="Unassembled WGS sequence"/>
</dbReference>
<reference evidence="3 4" key="1">
    <citation type="submission" date="2024-09" db="EMBL/GenBank/DDBJ databases">
        <authorList>
            <person name="Lee S.D."/>
        </authorList>
    </citation>
    <scope>NUCLEOTIDE SEQUENCE [LARGE SCALE GENOMIC DNA]</scope>
    <source>
        <strain evidence="3 4">N1-5</strain>
    </source>
</reference>
<evidence type="ECO:0000313" key="3">
    <source>
        <dbReference type="EMBL" id="MFC1407429.1"/>
    </source>
</evidence>
<accession>A0ABV6V120</accession>
<gene>
    <name evidence="3" type="ORF">ACEZDJ_39745</name>
</gene>
<organism evidence="3 4">
    <name type="scientific">Streptacidiphilus cavernicola</name>
    <dbReference type="NCBI Taxonomy" id="3342716"/>
    <lineage>
        <taxon>Bacteria</taxon>
        <taxon>Bacillati</taxon>
        <taxon>Actinomycetota</taxon>
        <taxon>Actinomycetes</taxon>
        <taxon>Kitasatosporales</taxon>
        <taxon>Streptomycetaceae</taxon>
        <taxon>Streptacidiphilus</taxon>
    </lineage>
</organism>
<dbReference type="InterPro" id="IPR000639">
    <property type="entry name" value="Epox_hydrolase-like"/>
</dbReference>
<dbReference type="Gene3D" id="3.40.50.1820">
    <property type="entry name" value="alpha/beta hydrolase"/>
    <property type="match status" value="1"/>
</dbReference>
<comment type="caution">
    <text evidence="3">The sequence shown here is derived from an EMBL/GenBank/DDBJ whole genome shotgun (WGS) entry which is preliminary data.</text>
</comment>
<dbReference type="Pfam" id="PF00561">
    <property type="entry name" value="Abhydrolase_1"/>
    <property type="match status" value="1"/>
</dbReference>
<keyword evidence="4" id="KW-1185">Reference proteome</keyword>
<evidence type="ECO:0000259" key="2">
    <source>
        <dbReference type="Pfam" id="PF00561"/>
    </source>
</evidence>
<dbReference type="EMBL" id="JBHEZZ010000046">
    <property type="protein sequence ID" value="MFC1407429.1"/>
    <property type="molecule type" value="Genomic_DNA"/>
</dbReference>
<dbReference type="GO" id="GO:0016787">
    <property type="term" value="F:hydrolase activity"/>
    <property type="evidence" value="ECO:0007669"/>
    <property type="project" value="UniProtKB-KW"/>
</dbReference>
<feature type="domain" description="AB hydrolase-1" evidence="2">
    <location>
        <begin position="26"/>
        <end position="264"/>
    </location>
</feature>
<dbReference type="PRINTS" id="PR00412">
    <property type="entry name" value="EPOXHYDRLASE"/>
</dbReference>
<keyword evidence="1" id="KW-0560">Oxidoreductase</keyword>
<protein>
    <submittedName>
        <fullName evidence="3">Alpha/beta fold hydrolase</fullName>
    </submittedName>
</protein>
<keyword evidence="1" id="KW-0575">Peroxidase</keyword>
<keyword evidence="3" id="KW-0378">Hydrolase</keyword>
<dbReference type="InterPro" id="IPR000073">
    <property type="entry name" value="AB_hydrolase_1"/>
</dbReference>
<sequence>MPRITVGDENSTPIELHYEDHGQGRPIVLIHGFPLSGRAWERQERALLAQGRRVITYDRRGFGRSSQPSTGYDYDTFASDLNTLLTTLDLQDTDLAGHSMGGGEIARYLGTYGSARVRKAAIISGVPPYLLKTPQTPDGVPQEVFDQIAAALTADRFAYFTEWNKNFFNLDENLGTRISAEAVQDAWNAAVSASPVGTIACVASWYTDFRADLPKIDIPVLILHGTADRILPIDACGPAAHALIKDSTYAPIEGADHGLCWTHAEEVNDQLLRFFGY</sequence>